<evidence type="ECO:0000313" key="1">
    <source>
        <dbReference type="EMBL" id="KAI3358611.1"/>
    </source>
</evidence>
<reference evidence="1" key="1">
    <citation type="submission" date="2022-04" db="EMBL/GenBank/DDBJ databases">
        <title>Jade perch genome.</title>
        <authorList>
            <person name="Chao B."/>
        </authorList>
    </citation>
    <scope>NUCLEOTIDE SEQUENCE</scope>
    <source>
        <strain evidence="1">CB-2022</strain>
    </source>
</reference>
<accession>A0ACB8VT07</accession>
<proteinExistence type="predicted"/>
<protein>
    <submittedName>
        <fullName evidence="1">Uncharacterized protein</fullName>
    </submittedName>
</protein>
<dbReference type="Proteomes" id="UP000831701">
    <property type="component" value="Chromosome 18"/>
</dbReference>
<organism evidence="1 2">
    <name type="scientific">Scortum barcoo</name>
    <name type="common">barcoo grunter</name>
    <dbReference type="NCBI Taxonomy" id="214431"/>
    <lineage>
        <taxon>Eukaryota</taxon>
        <taxon>Metazoa</taxon>
        <taxon>Chordata</taxon>
        <taxon>Craniata</taxon>
        <taxon>Vertebrata</taxon>
        <taxon>Euteleostomi</taxon>
        <taxon>Actinopterygii</taxon>
        <taxon>Neopterygii</taxon>
        <taxon>Teleostei</taxon>
        <taxon>Neoteleostei</taxon>
        <taxon>Acanthomorphata</taxon>
        <taxon>Eupercaria</taxon>
        <taxon>Centrarchiformes</taxon>
        <taxon>Terapontoidei</taxon>
        <taxon>Terapontidae</taxon>
        <taxon>Scortum</taxon>
    </lineage>
</organism>
<evidence type="ECO:0000313" key="2">
    <source>
        <dbReference type="Proteomes" id="UP000831701"/>
    </source>
</evidence>
<keyword evidence="2" id="KW-1185">Reference proteome</keyword>
<feature type="non-terminal residue" evidence="1">
    <location>
        <position position="1"/>
    </location>
</feature>
<gene>
    <name evidence="1" type="ORF">L3Q82_015027</name>
</gene>
<name>A0ACB8VT07_9TELE</name>
<dbReference type="EMBL" id="CM041548">
    <property type="protein sequence ID" value="KAI3358611.1"/>
    <property type="molecule type" value="Genomic_DNA"/>
</dbReference>
<comment type="caution">
    <text evidence="1">The sequence shown here is derived from an EMBL/GenBank/DDBJ whole genome shotgun (WGS) entry which is preliminary data.</text>
</comment>
<sequence>VLSKLPYFYIRLLTNRDRSLKTFFSLFFAVELDTEHAQRVPGAEQGGVPPTQVKLKERQKFFEEAFQQDMEQYLSTGYLQIAERREPIGSMSSMEVNVDMLEQMDLMDMSDHEALDVFLHSGGEDNSAASPVTGPDIESFTTEISLQVPTQAELRHKLSSLSSTCTDSASQDTEAGEEDEDEEEEAEQGGGVGGSGGEGGGGGGEGRRRRPPVVVTLDEEEVHPDTALVDRVDQDDQSSKDCEESRPKV</sequence>